<name>A0A3P7LIC3_DIBLA</name>
<reference evidence="2 3" key="1">
    <citation type="submission" date="2018-11" db="EMBL/GenBank/DDBJ databases">
        <authorList>
            <consortium name="Pathogen Informatics"/>
        </authorList>
    </citation>
    <scope>NUCLEOTIDE SEQUENCE [LARGE SCALE GENOMIC DNA]</scope>
</reference>
<feature type="transmembrane region" description="Helical" evidence="1">
    <location>
        <begin position="92"/>
        <end position="112"/>
    </location>
</feature>
<sequence>MGIIFVTLVERTFFADYKVKTLDIPPVSDLSVSMLVQIVNLTDAVNIPRPQFSIVHGNAAFLGFFTAVLVFTETALNSVTALKPKAVKPSPFVMDHVVTVVVFPLLSAFLGWPFMSGVPVRTIANTMALVKVDPHPPPGKPAE</sequence>
<dbReference type="EMBL" id="UYRU01047489">
    <property type="protein sequence ID" value="VDN09648.1"/>
    <property type="molecule type" value="Genomic_DNA"/>
</dbReference>
<keyword evidence="1" id="KW-0472">Membrane</keyword>
<dbReference type="AlphaFoldDB" id="A0A3P7LIC3"/>
<evidence type="ECO:0000256" key="1">
    <source>
        <dbReference type="SAM" id="Phobius"/>
    </source>
</evidence>
<protein>
    <submittedName>
        <fullName evidence="2">Uncharacterized protein</fullName>
    </submittedName>
</protein>
<dbReference type="Proteomes" id="UP000281553">
    <property type="component" value="Unassembled WGS sequence"/>
</dbReference>
<keyword evidence="1" id="KW-1133">Transmembrane helix</keyword>
<feature type="transmembrane region" description="Helical" evidence="1">
    <location>
        <begin position="59"/>
        <end position="80"/>
    </location>
</feature>
<proteinExistence type="predicted"/>
<organism evidence="2 3">
    <name type="scientific">Dibothriocephalus latus</name>
    <name type="common">Fish tapeworm</name>
    <name type="synonym">Diphyllobothrium latum</name>
    <dbReference type="NCBI Taxonomy" id="60516"/>
    <lineage>
        <taxon>Eukaryota</taxon>
        <taxon>Metazoa</taxon>
        <taxon>Spiralia</taxon>
        <taxon>Lophotrochozoa</taxon>
        <taxon>Platyhelminthes</taxon>
        <taxon>Cestoda</taxon>
        <taxon>Eucestoda</taxon>
        <taxon>Diphyllobothriidea</taxon>
        <taxon>Diphyllobothriidae</taxon>
        <taxon>Dibothriocephalus</taxon>
    </lineage>
</organism>
<gene>
    <name evidence="2" type="ORF">DILT_LOCUS5479</name>
</gene>
<keyword evidence="3" id="KW-1185">Reference proteome</keyword>
<evidence type="ECO:0000313" key="2">
    <source>
        <dbReference type="EMBL" id="VDN09648.1"/>
    </source>
</evidence>
<dbReference type="OrthoDB" id="6277211at2759"/>
<keyword evidence="1" id="KW-0812">Transmembrane</keyword>
<evidence type="ECO:0000313" key="3">
    <source>
        <dbReference type="Proteomes" id="UP000281553"/>
    </source>
</evidence>
<accession>A0A3P7LIC3</accession>